<dbReference type="EMBL" id="GBXM01006899">
    <property type="protein sequence ID" value="JAI01679.1"/>
    <property type="molecule type" value="Transcribed_RNA"/>
</dbReference>
<organism evidence="1">
    <name type="scientific">Anguilla anguilla</name>
    <name type="common">European freshwater eel</name>
    <name type="synonym">Muraena anguilla</name>
    <dbReference type="NCBI Taxonomy" id="7936"/>
    <lineage>
        <taxon>Eukaryota</taxon>
        <taxon>Metazoa</taxon>
        <taxon>Chordata</taxon>
        <taxon>Craniata</taxon>
        <taxon>Vertebrata</taxon>
        <taxon>Euteleostomi</taxon>
        <taxon>Actinopterygii</taxon>
        <taxon>Neopterygii</taxon>
        <taxon>Teleostei</taxon>
        <taxon>Anguilliformes</taxon>
        <taxon>Anguillidae</taxon>
        <taxon>Anguilla</taxon>
    </lineage>
</organism>
<evidence type="ECO:0000313" key="1">
    <source>
        <dbReference type="EMBL" id="JAI01679.1"/>
    </source>
</evidence>
<protein>
    <submittedName>
        <fullName evidence="1">Uncharacterized protein</fullName>
    </submittedName>
</protein>
<accession>A0A0E9XJ07</accession>
<name>A0A0E9XJ07_ANGAN</name>
<proteinExistence type="predicted"/>
<dbReference type="AlphaFoldDB" id="A0A0E9XJ07"/>
<reference evidence="1" key="2">
    <citation type="journal article" date="2015" name="Fish Shellfish Immunol.">
        <title>Early steps in the European eel (Anguilla anguilla)-Vibrio vulnificus interaction in the gills: Role of the RtxA13 toxin.</title>
        <authorList>
            <person name="Callol A."/>
            <person name="Pajuelo D."/>
            <person name="Ebbesson L."/>
            <person name="Teles M."/>
            <person name="MacKenzie S."/>
            <person name="Amaro C."/>
        </authorList>
    </citation>
    <scope>NUCLEOTIDE SEQUENCE</scope>
</reference>
<reference evidence="1" key="1">
    <citation type="submission" date="2014-11" db="EMBL/GenBank/DDBJ databases">
        <authorList>
            <person name="Amaro Gonzalez C."/>
        </authorList>
    </citation>
    <scope>NUCLEOTIDE SEQUENCE</scope>
</reference>
<sequence length="53" mass="5542">MKTSIESGSPGPSLGSTGIEQGCPALFLEICFPAVFQPLFGSPDSTNEQLNKL</sequence>